<evidence type="ECO:0000256" key="1">
    <source>
        <dbReference type="SAM" id="Phobius"/>
    </source>
</evidence>
<organism evidence="2 3">
    <name type="scientific">Tegillarca granosa</name>
    <name type="common">Malaysian cockle</name>
    <name type="synonym">Anadara granosa</name>
    <dbReference type="NCBI Taxonomy" id="220873"/>
    <lineage>
        <taxon>Eukaryota</taxon>
        <taxon>Metazoa</taxon>
        <taxon>Spiralia</taxon>
        <taxon>Lophotrochozoa</taxon>
        <taxon>Mollusca</taxon>
        <taxon>Bivalvia</taxon>
        <taxon>Autobranchia</taxon>
        <taxon>Pteriomorphia</taxon>
        <taxon>Arcoida</taxon>
        <taxon>Arcoidea</taxon>
        <taxon>Arcidae</taxon>
        <taxon>Tegillarca</taxon>
    </lineage>
</organism>
<proteinExistence type="predicted"/>
<sequence length="290" mass="34544">MALFPHKIACISTYIRISKRFSFIRLLNLEATQEFSECYLKPRYLLILLIKARVCLVGINYGIGTNVCKHHKEIIFMYLYFCIGGWLMNNYNQFAMQPNRTHYNLEQPTTGTRTLVGEDIDYSSRYYTSVKLQVDNEQEKTGYSYLETAVSDMKFCIWYLVVVDAIGRDVFQIRCCNGLHFNSVDILFENRFFVLFFFFENDQKNYIKGCVKYLEINWWKAFRFFHTHGENYENHLTVGQKKVYMLEVERPVKMMMLEIVQAELDLESFTYLVPTCIYIWGLNITRMKFI</sequence>
<keyword evidence="1" id="KW-1133">Transmembrane helix</keyword>
<keyword evidence="1" id="KW-0472">Membrane</keyword>
<keyword evidence="1" id="KW-0812">Transmembrane</keyword>
<accession>A0ABQ9FMQ5</accession>
<keyword evidence="3" id="KW-1185">Reference proteome</keyword>
<feature type="transmembrane region" description="Helical" evidence="1">
    <location>
        <begin position="75"/>
        <end position="91"/>
    </location>
</feature>
<evidence type="ECO:0000313" key="3">
    <source>
        <dbReference type="Proteomes" id="UP001217089"/>
    </source>
</evidence>
<comment type="caution">
    <text evidence="2">The sequence shown here is derived from an EMBL/GenBank/DDBJ whole genome shotgun (WGS) entry which is preliminary data.</text>
</comment>
<evidence type="ECO:0000313" key="2">
    <source>
        <dbReference type="EMBL" id="KAJ8317912.1"/>
    </source>
</evidence>
<protein>
    <submittedName>
        <fullName evidence="2">Uncharacterized protein</fullName>
    </submittedName>
</protein>
<dbReference type="Proteomes" id="UP001217089">
    <property type="component" value="Unassembled WGS sequence"/>
</dbReference>
<feature type="transmembrane region" description="Helical" evidence="1">
    <location>
        <begin position="44"/>
        <end position="63"/>
    </location>
</feature>
<gene>
    <name evidence="2" type="ORF">KUTeg_003003</name>
</gene>
<name>A0ABQ9FMQ5_TEGGR</name>
<dbReference type="EMBL" id="JARBDR010000214">
    <property type="protein sequence ID" value="KAJ8317912.1"/>
    <property type="molecule type" value="Genomic_DNA"/>
</dbReference>
<reference evidence="2 3" key="1">
    <citation type="submission" date="2022-12" db="EMBL/GenBank/DDBJ databases">
        <title>Chromosome-level genome of Tegillarca granosa.</title>
        <authorList>
            <person name="Kim J."/>
        </authorList>
    </citation>
    <scope>NUCLEOTIDE SEQUENCE [LARGE SCALE GENOMIC DNA]</scope>
    <source>
        <strain evidence="2">Teg-2019</strain>
        <tissue evidence="2">Adductor muscle</tissue>
    </source>
</reference>